<name>D8FGE2_EREGS</name>
<gene>
    <name evidence="2" type="ORF">AGOS_AFR463WA</name>
</gene>
<evidence type="ECO:0000313" key="2">
    <source>
        <dbReference type="EMBL" id="ADJ41791.1"/>
    </source>
</evidence>
<reference evidence="3" key="3">
    <citation type="journal article" date="2013" name="G3 (Bethesda)">
        <title>Genomes of Ashbya fungi isolated from insects reveal four mating-type loci, numerous translocations, lack of transposons, and distinct gene duplications.</title>
        <authorList>
            <person name="Dietrich F.S."/>
            <person name="Voegeli S."/>
            <person name="Kuo S."/>
            <person name="Philippsen P."/>
        </authorList>
    </citation>
    <scope>GENOME REANNOTATION</scope>
    <source>
        <strain evidence="3">ATCC 10895 / CBS 109.51 / FGSC 9923 / NRRL Y-1056</strain>
    </source>
</reference>
<dbReference type="AlphaFoldDB" id="D8FGE2"/>
<dbReference type="RefSeq" id="NP_001342281.1">
    <property type="nucleotide sequence ID" value="NM_001355339.1"/>
</dbReference>
<reference evidence="2 3" key="1">
    <citation type="journal article" date="2004" name="Science">
        <title>The Ashbya gossypii genome as a tool for mapping the ancient Saccharomyces cerevisiae genome.</title>
        <authorList>
            <person name="Dietrich F.S."/>
            <person name="Voegeli S."/>
            <person name="Brachat S."/>
            <person name="Lerch A."/>
            <person name="Gates K."/>
            <person name="Steiner S."/>
            <person name="Mohr C."/>
            <person name="Pohlmann R."/>
            <person name="Luedi P."/>
            <person name="Choi S."/>
            <person name="Wing R.A."/>
            <person name="Flavier A."/>
            <person name="Gaffney T.D."/>
            <person name="Philippsen P."/>
        </authorList>
    </citation>
    <scope>NUCLEOTIDE SEQUENCE [LARGE SCALE GENOMIC DNA]</scope>
    <source>
        <strain evidence="3">ATCC 10895 / CBS 109.51 / FGSC 9923 / NRRL Y-1056</strain>
    </source>
</reference>
<organism evidence="2 3">
    <name type="scientific">Eremothecium gossypii (strain ATCC 10895 / CBS 109.51 / FGSC 9923 / NRRL Y-1056)</name>
    <name type="common">Yeast</name>
    <name type="synonym">Ashbya gossypii</name>
    <dbReference type="NCBI Taxonomy" id="284811"/>
    <lineage>
        <taxon>Eukaryota</taxon>
        <taxon>Fungi</taxon>
        <taxon>Dikarya</taxon>
        <taxon>Ascomycota</taxon>
        <taxon>Saccharomycotina</taxon>
        <taxon>Saccharomycetes</taxon>
        <taxon>Saccharomycetales</taxon>
        <taxon>Saccharomycetaceae</taxon>
        <taxon>Eremothecium</taxon>
    </lineage>
</organism>
<proteinExistence type="predicted"/>
<dbReference type="EMBL" id="AE016819">
    <property type="protein sequence ID" value="ADJ41791.1"/>
    <property type="molecule type" value="Genomic_DNA"/>
</dbReference>
<sequence>MTDNKKQPDEKLPSYEEATRAQPEPPAPPRSLRYVHLPNPRGSPNYPGQHVLSYSADHSGV</sequence>
<dbReference type="Proteomes" id="UP000000591">
    <property type="component" value="Chromosome VI"/>
</dbReference>
<dbReference type="InParanoid" id="D8FGE2"/>
<protein>
    <submittedName>
        <fullName evidence="2">AFR463W-Ap</fullName>
    </submittedName>
</protein>
<accession>D8FGE2</accession>
<evidence type="ECO:0000256" key="1">
    <source>
        <dbReference type="SAM" id="MobiDB-lite"/>
    </source>
</evidence>
<evidence type="ECO:0000313" key="3">
    <source>
        <dbReference type="Proteomes" id="UP000000591"/>
    </source>
</evidence>
<dbReference type="GeneID" id="9487914"/>
<dbReference type="HOGENOM" id="CLU_2960292_0_0_1"/>
<keyword evidence="3" id="KW-1185">Reference proteome</keyword>
<feature type="compositionally biased region" description="Basic and acidic residues" evidence="1">
    <location>
        <begin position="1"/>
        <end position="19"/>
    </location>
</feature>
<feature type="region of interest" description="Disordered" evidence="1">
    <location>
        <begin position="1"/>
        <end position="61"/>
    </location>
</feature>
<dbReference type="KEGG" id="ago:AGOS_AFR463WA"/>
<reference key="2">
    <citation type="submission" date="2010-06" db="EMBL/GenBank/DDBJ databases">
        <authorList>
            <person name="Dietrich F.S."/>
            <person name="Voegeli S."/>
            <person name="Philippsen P."/>
        </authorList>
    </citation>
    <scope>NUCLEOTIDE SEQUENCE</scope>
    <source>
        <strain>ATCC 10895</strain>
    </source>
</reference>
<dbReference type="OrthoDB" id="10564726at2759"/>